<dbReference type="Gene3D" id="2.10.50.10">
    <property type="entry name" value="Tumor Necrosis Factor Receptor, subunit A, domain 2"/>
    <property type="match status" value="1"/>
</dbReference>
<dbReference type="PANTHER" id="PTHR47236:SF4">
    <property type="entry name" value="GENE 9195-RELATED"/>
    <property type="match status" value="1"/>
</dbReference>
<feature type="non-terminal residue" evidence="3">
    <location>
        <position position="140"/>
    </location>
</feature>
<evidence type="ECO:0000313" key="3">
    <source>
        <dbReference type="EMBL" id="CEK63559.1"/>
    </source>
</evidence>
<dbReference type="InterPro" id="IPR009030">
    <property type="entry name" value="Growth_fac_rcpt_cys_sf"/>
</dbReference>
<protein>
    <recommendedName>
        <fullName evidence="2">Tyrosine-protein kinase ephrin type A/B receptor-like domain-containing protein</fullName>
    </recommendedName>
</protein>
<feature type="domain" description="Tyrosine-protein kinase ephrin type A/B receptor-like" evidence="2">
    <location>
        <begin position="1"/>
        <end position="35"/>
    </location>
</feature>
<keyword evidence="1" id="KW-1133">Transmembrane helix</keyword>
<sequence length="140" mass="15426">CAIGYYKPKQDSSLCVPCPNGYYTMSEGTVECKECRSGFYCPQGSHGPLPCPSGAYCPQGSMSPTWCQTPFFEPDTSALDCKATAELIALIVGVSIVFVLLVSFITFKIVKALRRWKFERLRDTSEHRALTGTEESIPPI</sequence>
<organism evidence="3">
    <name type="scientific">Arion vulgaris</name>
    <dbReference type="NCBI Taxonomy" id="1028688"/>
    <lineage>
        <taxon>Eukaryota</taxon>
        <taxon>Metazoa</taxon>
        <taxon>Spiralia</taxon>
        <taxon>Lophotrochozoa</taxon>
        <taxon>Mollusca</taxon>
        <taxon>Gastropoda</taxon>
        <taxon>Heterobranchia</taxon>
        <taxon>Euthyneura</taxon>
        <taxon>Panpulmonata</taxon>
        <taxon>Eupulmonata</taxon>
        <taxon>Stylommatophora</taxon>
        <taxon>Helicina</taxon>
        <taxon>Arionoidea</taxon>
        <taxon>Arionidae</taxon>
        <taxon>Arion</taxon>
    </lineage>
</organism>
<dbReference type="Pfam" id="PF07699">
    <property type="entry name" value="Ephrin_rec_like"/>
    <property type="match status" value="1"/>
</dbReference>
<dbReference type="EMBL" id="HACG01016694">
    <property type="protein sequence ID" value="CEK63559.1"/>
    <property type="molecule type" value="Transcribed_RNA"/>
</dbReference>
<feature type="transmembrane region" description="Helical" evidence="1">
    <location>
        <begin position="87"/>
        <end position="110"/>
    </location>
</feature>
<evidence type="ECO:0000259" key="2">
    <source>
        <dbReference type="Pfam" id="PF07699"/>
    </source>
</evidence>
<dbReference type="SMART" id="SM01411">
    <property type="entry name" value="Ephrin_rec_like"/>
    <property type="match status" value="1"/>
</dbReference>
<name>A0A0B6Z4K9_9EUPU</name>
<evidence type="ECO:0000256" key="1">
    <source>
        <dbReference type="SAM" id="Phobius"/>
    </source>
</evidence>
<reference evidence="3" key="1">
    <citation type="submission" date="2014-12" db="EMBL/GenBank/DDBJ databases">
        <title>Insight into the proteome of Arion vulgaris.</title>
        <authorList>
            <person name="Aradska J."/>
            <person name="Bulat T."/>
            <person name="Smidak R."/>
            <person name="Sarate P."/>
            <person name="Gangsoo J."/>
            <person name="Sialana F."/>
            <person name="Bilban M."/>
            <person name="Lubec G."/>
        </authorList>
    </citation>
    <scope>NUCLEOTIDE SEQUENCE</scope>
    <source>
        <tissue evidence="3">Skin</tissue>
    </source>
</reference>
<dbReference type="InterPro" id="IPR011641">
    <property type="entry name" value="Tyr-kin_ephrin_A/B_rcpt-like"/>
</dbReference>
<dbReference type="AlphaFoldDB" id="A0A0B6Z4K9"/>
<keyword evidence="1" id="KW-0472">Membrane</keyword>
<dbReference type="SUPFAM" id="SSF57184">
    <property type="entry name" value="Growth factor receptor domain"/>
    <property type="match status" value="1"/>
</dbReference>
<proteinExistence type="predicted"/>
<gene>
    <name evidence="3" type="primary">ORF48691</name>
</gene>
<keyword evidence="1" id="KW-0812">Transmembrane</keyword>
<dbReference type="PANTHER" id="PTHR47236">
    <property type="entry name" value="GENE, 32742-RELATED-RELATED"/>
    <property type="match status" value="1"/>
</dbReference>
<feature type="non-terminal residue" evidence="3">
    <location>
        <position position="1"/>
    </location>
</feature>
<accession>A0A0B6Z4K9</accession>